<dbReference type="EMBL" id="CP014674">
    <property type="protein sequence ID" value="AOX16889.1"/>
    <property type="molecule type" value="Genomic_DNA"/>
</dbReference>
<protein>
    <submittedName>
        <fullName evidence="1">Uncharacterized protein</fullName>
    </submittedName>
</protein>
<dbReference type="OrthoDB" id="7230413at2"/>
<dbReference type="RefSeq" id="WP_070402594.1">
    <property type="nucleotide sequence ID" value="NZ_BJVW01000009.1"/>
</dbReference>
<keyword evidence="2" id="KW-1185">Reference proteome</keyword>
<dbReference type="AlphaFoldDB" id="A0A1D8UTC6"/>
<dbReference type="KEGG" id="kba:A0U89_06800"/>
<dbReference type="Proteomes" id="UP000179145">
    <property type="component" value="Chromosome"/>
</dbReference>
<dbReference type="eggNOG" id="ENOG502Z7PF">
    <property type="taxonomic scope" value="Bacteria"/>
</dbReference>
<gene>
    <name evidence="1" type="ORF">A0U89_06800</name>
</gene>
<sequence>MLDIRTFDAKGGGNVLYKALAHPLASAALRGLEETLSAKGGLALYDPDGAAATLVALYPGLRPTAGLYTHDSEQVGQPDSFGGSKRALVDLGEGEALHVLALSFEHEKMRARLQRVVRENQNILSLASARLPDAMLSNPRNYLDKLNFATNFAFFRDDAHFSTRLVTANYWCNYDATNVRYWCRLYDDAGAVLAEWEEPVADNPAGIIIDSSEVRARFQLPAFTGQMFIHVIGARGHDVVKYALDTYGKPGNSSLSVTHDANAWPSPRYATLPAPNDGEKIVLWIQNSHASPIPAGAITLNPMGVEEHHSVEVEIAPFATYGVDIGTLIPDLRWPAQLELRSGNHVVRPRYEITEGALTRIAHLNVERSDLKPEPALRHLSPALGRGFVLPFPILDPTKFTSIVQPNPMSEQIESLPLRLDIFDEAGLLKTQKFLGNLPRAHHTAIALHELTDVPGHADLVYDFRDGGDGDGWLHAMMRYRNKENGHTAETSFGSHIFNTLMTWRSEPQSYAGPPPGLTTRLFLKLGQGDRQSFSCLIYPASIEGLYPSVTELHLYSAQGEQVGQQTIHIAPSGSFILWPHEVFTAQEIDTAGEGGYVLIRDLTCRLFGYHGQRNAEGGFSLDHMFGF</sequence>
<reference evidence="1 2" key="1">
    <citation type="journal article" date="2016" name="Microb. Cell Fact.">
        <title>Dissection of exopolysaccharide biosynthesis in Kozakia baliensis.</title>
        <authorList>
            <person name="Brandt J.U."/>
            <person name="Jakob F."/>
            <person name="Behr J."/>
            <person name="Geissler A.J."/>
            <person name="Vogel R.F."/>
        </authorList>
    </citation>
    <scope>NUCLEOTIDE SEQUENCE [LARGE SCALE GENOMIC DNA]</scope>
    <source>
        <strain evidence="1 2">DSM 14400</strain>
    </source>
</reference>
<accession>A0A1D8UTC6</accession>
<evidence type="ECO:0000313" key="1">
    <source>
        <dbReference type="EMBL" id="AOX16889.1"/>
    </source>
</evidence>
<name>A0A1D8UTC6_9PROT</name>
<organism evidence="1 2">
    <name type="scientific">Kozakia baliensis</name>
    <dbReference type="NCBI Taxonomy" id="153496"/>
    <lineage>
        <taxon>Bacteria</taxon>
        <taxon>Pseudomonadati</taxon>
        <taxon>Pseudomonadota</taxon>
        <taxon>Alphaproteobacteria</taxon>
        <taxon>Acetobacterales</taxon>
        <taxon>Acetobacteraceae</taxon>
        <taxon>Kozakia</taxon>
    </lineage>
</organism>
<evidence type="ECO:0000313" key="2">
    <source>
        <dbReference type="Proteomes" id="UP000179145"/>
    </source>
</evidence>
<proteinExistence type="predicted"/>